<evidence type="ECO:0000256" key="6">
    <source>
        <dbReference type="ARBA" id="ARBA00022691"/>
    </source>
</evidence>
<dbReference type="AlphaFoldDB" id="A7SXL3"/>
<dbReference type="GO" id="GO:0032259">
    <property type="term" value="P:methylation"/>
    <property type="evidence" value="ECO:0007669"/>
    <property type="project" value="UniProtKB-KW"/>
</dbReference>
<dbReference type="Proteomes" id="UP000001593">
    <property type="component" value="Unassembled WGS sequence"/>
</dbReference>
<evidence type="ECO:0000256" key="1">
    <source>
        <dbReference type="ARBA" id="ARBA00004496"/>
    </source>
</evidence>
<gene>
    <name evidence="9" type="ORF">NEMVEDRAFT_v1g136839</name>
</gene>
<dbReference type="Pfam" id="PF01135">
    <property type="entry name" value="PCMT"/>
    <property type="match status" value="1"/>
</dbReference>
<sequence>MEWHSHGINNNDLVTQLRQFDIIKSSRIEEAMRMVDRANYCHHNPYNDSPQFIGYGVTISAPHMHAHALELLKDNIREGAKVLDVGSGSGYLTAVMAIMVGKTGKVVGIDHIQELVDMSRKNVLKGNANLLEENRLILVTGDGRKGYSQEGPYDAIHVGAAADPFPEELVKQLKPGGRILLPVGPDHGTQWLEQVDKDEEDNVKRKKLMRVRYVPLTNKEEQLS</sequence>
<dbReference type="FunCoup" id="A7SXL3">
    <property type="interactions" value="658"/>
</dbReference>
<reference evidence="9 10" key="1">
    <citation type="journal article" date="2007" name="Science">
        <title>Sea anemone genome reveals ancestral eumetazoan gene repertoire and genomic organization.</title>
        <authorList>
            <person name="Putnam N.H."/>
            <person name="Srivastava M."/>
            <person name="Hellsten U."/>
            <person name="Dirks B."/>
            <person name="Chapman J."/>
            <person name="Salamov A."/>
            <person name="Terry A."/>
            <person name="Shapiro H."/>
            <person name="Lindquist E."/>
            <person name="Kapitonov V.V."/>
            <person name="Jurka J."/>
            <person name="Genikhovich G."/>
            <person name="Grigoriev I.V."/>
            <person name="Lucas S.M."/>
            <person name="Steele R.E."/>
            <person name="Finnerty J.R."/>
            <person name="Technau U."/>
            <person name="Martindale M.Q."/>
            <person name="Rokhsar D.S."/>
        </authorList>
    </citation>
    <scope>NUCLEOTIDE SEQUENCE [LARGE SCALE GENOMIC DNA]</scope>
    <source>
        <strain evidence="10">CH2 X CH6</strain>
    </source>
</reference>
<dbReference type="EC" id="2.1.1.77" evidence="8"/>
<evidence type="ECO:0000313" key="10">
    <source>
        <dbReference type="Proteomes" id="UP000001593"/>
    </source>
</evidence>
<comment type="similarity">
    <text evidence="2 8">Belongs to the methyltransferase superfamily. L-isoaspartyl/D-aspartyl protein methyltransferase family.</text>
</comment>
<keyword evidence="6 8" id="KW-0949">S-adenosyl-L-methionine</keyword>
<keyword evidence="3" id="KW-0963">Cytoplasm</keyword>
<comment type="subcellular location">
    <subcellularLocation>
        <location evidence="1">Cytoplasm</location>
    </subcellularLocation>
</comment>
<dbReference type="SUPFAM" id="SSF53335">
    <property type="entry name" value="S-adenosyl-L-methionine-dependent methyltransferases"/>
    <property type="match status" value="1"/>
</dbReference>
<keyword evidence="10" id="KW-1185">Reference proteome</keyword>
<evidence type="ECO:0000313" key="9">
    <source>
        <dbReference type="EMBL" id="EDO31562.1"/>
    </source>
</evidence>
<name>A7SXL3_NEMVE</name>
<dbReference type="PROSITE" id="PS01279">
    <property type="entry name" value="PCMT"/>
    <property type="match status" value="1"/>
</dbReference>
<dbReference type="OMA" id="HMHASAC"/>
<dbReference type="PANTHER" id="PTHR11579:SF0">
    <property type="entry name" value="PROTEIN-L-ISOASPARTATE(D-ASPARTATE) O-METHYLTRANSFERASE"/>
    <property type="match status" value="1"/>
</dbReference>
<dbReference type="NCBIfam" id="TIGR00080">
    <property type="entry name" value="pimt"/>
    <property type="match status" value="1"/>
</dbReference>
<dbReference type="Gene3D" id="3.40.50.150">
    <property type="entry name" value="Vaccinia Virus protein VP39"/>
    <property type="match status" value="1"/>
</dbReference>
<dbReference type="GO" id="GO:0004719">
    <property type="term" value="F:protein-L-isoaspartate (D-aspartate) O-methyltransferase activity"/>
    <property type="evidence" value="ECO:0000318"/>
    <property type="project" value="GO_Central"/>
</dbReference>
<evidence type="ECO:0000256" key="2">
    <source>
        <dbReference type="ARBA" id="ARBA00005369"/>
    </source>
</evidence>
<evidence type="ECO:0000256" key="4">
    <source>
        <dbReference type="ARBA" id="ARBA00022603"/>
    </source>
</evidence>
<keyword evidence="4 8" id="KW-0489">Methyltransferase</keyword>
<dbReference type="STRING" id="45351.A7SXL3"/>
<dbReference type="PhylomeDB" id="A7SXL3"/>
<proteinExistence type="inferred from homology"/>
<dbReference type="InterPro" id="IPR029063">
    <property type="entry name" value="SAM-dependent_MTases_sf"/>
</dbReference>
<evidence type="ECO:0000256" key="3">
    <source>
        <dbReference type="ARBA" id="ARBA00022490"/>
    </source>
</evidence>
<organism evidence="9 10">
    <name type="scientific">Nematostella vectensis</name>
    <name type="common">Starlet sea anemone</name>
    <dbReference type="NCBI Taxonomy" id="45351"/>
    <lineage>
        <taxon>Eukaryota</taxon>
        <taxon>Metazoa</taxon>
        <taxon>Cnidaria</taxon>
        <taxon>Anthozoa</taxon>
        <taxon>Hexacorallia</taxon>
        <taxon>Actiniaria</taxon>
        <taxon>Edwardsiidae</taxon>
        <taxon>Nematostella</taxon>
    </lineage>
</organism>
<dbReference type="FunFam" id="3.40.50.150:FF:000027">
    <property type="entry name" value="Protein-L-isoaspartate O-methyltransferase"/>
    <property type="match status" value="1"/>
</dbReference>
<dbReference type="HOGENOM" id="CLU_055432_0_4_1"/>
<dbReference type="InParanoid" id="A7SXL3"/>
<evidence type="ECO:0000256" key="7">
    <source>
        <dbReference type="ARBA" id="ARBA00035815"/>
    </source>
</evidence>
<accession>A7SXL3</accession>
<dbReference type="eggNOG" id="KOG1661">
    <property type="taxonomic scope" value="Eukaryota"/>
</dbReference>
<protein>
    <recommendedName>
        <fullName evidence="8">Protein-L-isoaspartate O-methyltransferase</fullName>
        <ecNumber evidence="8">2.1.1.77</ecNumber>
    </recommendedName>
</protein>
<evidence type="ECO:0000256" key="8">
    <source>
        <dbReference type="RuleBase" id="RU003802"/>
    </source>
</evidence>
<dbReference type="CDD" id="cd02440">
    <property type="entry name" value="AdoMet_MTases"/>
    <property type="match status" value="1"/>
</dbReference>
<keyword evidence="5 8" id="KW-0808">Transferase</keyword>
<dbReference type="GO" id="GO:0005737">
    <property type="term" value="C:cytoplasm"/>
    <property type="evidence" value="ECO:0000318"/>
    <property type="project" value="GO_Central"/>
</dbReference>
<comment type="catalytic activity">
    <reaction evidence="7">
        <text>[protein]-L-isoaspartate + S-adenosyl-L-methionine = [protein]-L-isoaspartate alpha-methyl ester + S-adenosyl-L-homocysteine</text>
        <dbReference type="Rhea" id="RHEA:12705"/>
        <dbReference type="Rhea" id="RHEA-COMP:12143"/>
        <dbReference type="Rhea" id="RHEA-COMP:12144"/>
        <dbReference type="ChEBI" id="CHEBI:57856"/>
        <dbReference type="ChEBI" id="CHEBI:59789"/>
        <dbReference type="ChEBI" id="CHEBI:90596"/>
        <dbReference type="ChEBI" id="CHEBI:90598"/>
        <dbReference type="EC" id="2.1.1.77"/>
    </reaction>
    <physiologicalReaction direction="left-to-right" evidence="7">
        <dbReference type="Rhea" id="RHEA:12706"/>
    </physiologicalReaction>
</comment>
<dbReference type="InterPro" id="IPR000682">
    <property type="entry name" value="PCMT"/>
</dbReference>
<dbReference type="PANTHER" id="PTHR11579">
    <property type="entry name" value="PROTEIN-L-ISOASPARTATE O-METHYLTRANSFERASE"/>
    <property type="match status" value="1"/>
</dbReference>
<evidence type="ECO:0000256" key="5">
    <source>
        <dbReference type="ARBA" id="ARBA00022679"/>
    </source>
</evidence>
<dbReference type="EMBL" id="DS469890">
    <property type="protein sequence ID" value="EDO31562.1"/>
    <property type="molecule type" value="Genomic_DNA"/>
</dbReference>